<dbReference type="Proteomes" id="UP001327093">
    <property type="component" value="Unassembled WGS sequence"/>
</dbReference>
<dbReference type="Pfam" id="PF07681">
    <property type="entry name" value="DoxX"/>
    <property type="match status" value="1"/>
</dbReference>
<dbReference type="RefSeq" id="WP_324266952.1">
    <property type="nucleotide sequence ID" value="NZ_JAWLNX010000013.1"/>
</dbReference>
<protein>
    <submittedName>
        <fullName evidence="6">DoxX family protein</fullName>
    </submittedName>
</protein>
<proteinExistence type="predicted"/>
<organism evidence="6 7">
    <name type="scientific">Saccharopolyspora mangrovi</name>
    <dbReference type="NCBI Taxonomy" id="3082379"/>
    <lineage>
        <taxon>Bacteria</taxon>
        <taxon>Bacillati</taxon>
        <taxon>Actinomycetota</taxon>
        <taxon>Actinomycetes</taxon>
        <taxon>Pseudonocardiales</taxon>
        <taxon>Pseudonocardiaceae</taxon>
        <taxon>Saccharopolyspora</taxon>
    </lineage>
</organism>
<feature type="region of interest" description="Disordered" evidence="5">
    <location>
        <begin position="134"/>
        <end position="163"/>
    </location>
</feature>
<dbReference type="InterPro" id="IPR032808">
    <property type="entry name" value="DoxX"/>
</dbReference>
<keyword evidence="2" id="KW-0812">Transmembrane</keyword>
<accession>A0ABU6ADA7</accession>
<keyword evidence="3" id="KW-1133">Transmembrane helix</keyword>
<evidence type="ECO:0000256" key="3">
    <source>
        <dbReference type="ARBA" id="ARBA00022989"/>
    </source>
</evidence>
<feature type="compositionally biased region" description="Basic residues" evidence="5">
    <location>
        <begin position="153"/>
        <end position="163"/>
    </location>
</feature>
<comment type="subcellular location">
    <subcellularLocation>
        <location evidence="1">Membrane</location>
        <topology evidence="1">Multi-pass membrane protein</topology>
    </subcellularLocation>
</comment>
<gene>
    <name evidence="6" type="ORF">R4I43_18795</name>
</gene>
<dbReference type="EMBL" id="JAWLNX010000013">
    <property type="protein sequence ID" value="MEB3369463.1"/>
    <property type="molecule type" value="Genomic_DNA"/>
</dbReference>
<reference evidence="6 7" key="1">
    <citation type="submission" date="2023-10" db="EMBL/GenBank/DDBJ databases">
        <title>Saccharopolyspora sp. nov., isolated from mangrove soil.</title>
        <authorList>
            <person name="Lu Y."/>
            <person name="Liu W."/>
        </authorList>
    </citation>
    <scope>NUCLEOTIDE SEQUENCE [LARGE SCALE GENOMIC DNA]</scope>
    <source>
        <strain evidence="6 7">S2-29</strain>
    </source>
</reference>
<evidence type="ECO:0000313" key="7">
    <source>
        <dbReference type="Proteomes" id="UP001327093"/>
    </source>
</evidence>
<evidence type="ECO:0000256" key="2">
    <source>
        <dbReference type="ARBA" id="ARBA00022692"/>
    </source>
</evidence>
<evidence type="ECO:0000256" key="4">
    <source>
        <dbReference type="ARBA" id="ARBA00023136"/>
    </source>
</evidence>
<name>A0ABU6ADA7_9PSEU</name>
<keyword evidence="7" id="KW-1185">Reference proteome</keyword>
<evidence type="ECO:0000256" key="1">
    <source>
        <dbReference type="ARBA" id="ARBA00004141"/>
    </source>
</evidence>
<evidence type="ECO:0000313" key="6">
    <source>
        <dbReference type="EMBL" id="MEB3369463.1"/>
    </source>
</evidence>
<keyword evidence="4" id="KW-0472">Membrane</keyword>
<evidence type="ECO:0000256" key="5">
    <source>
        <dbReference type="SAM" id="MobiDB-lite"/>
    </source>
</evidence>
<comment type="caution">
    <text evidence="6">The sequence shown here is derived from an EMBL/GenBank/DDBJ whole genome shotgun (WGS) entry which is preliminary data.</text>
</comment>
<sequence>MLIRRLARPMLASIFIWGGIGALKDTSNHAKAVTPLLDKAGPIKESLPEQVPTDPETLVRIDAAVKIGAGAMLALGKFPRMASLLLAGSIVPTTLAAHRFWEHEDPQQRVEQQIHFLKNLGLLGGVLLASVDTGGKPSVGYRARKSAREGSKKAKKTAKKAKK</sequence>